<gene>
    <name evidence="6" type="ORF">FYJ78_06735</name>
</gene>
<evidence type="ECO:0000313" key="6">
    <source>
        <dbReference type="EMBL" id="MSV24881.1"/>
    </source>
</evidence>
<evidence type="ECO:0000256" key="4">
    <source>
        <dbReference type="SAM" id="Coils"/>
    </source>
</evidence>
<reference evidence="6 7" key="1">
    <citation type="submission" date="2019-08" db="EMBL/GenBank/DDBJ databases">
        <title>In-depth cultivation of the pig gut microbiome towards novel bacterial diversity and tailored functional studies.</title>
        <authorList>
            <person name="Wylensek D."/>
            <person name="Hitch T.C.A."/>
            <person name="Clavel T."/>
        </authorList>
    </citation>
    <scope>NUCLEOTIDE SEQUENCE [LARGE SCALE GENOMIC DNA]</scope>
    <source>
        <strain evidence="7">WCA-380-WT-3B3</strain>
    </source>
</reference>
<feature type="coiled-coil region" evidence="4">
    <location>
        <begin position="379"/>
        <end position="406"/>
    </location>
</feature>
<dbReference type="RefSeq" id="WP_154620641.1">
    <property type="nucleotide sequence ID" value="NZ_VUNL01000006.1"/>
</dbReference>
<feature type="coiled-coil region" evidence="4">
    <location>
        <begin position="189"/>
        <end position="242"/>
    </location>
</feature>
<evidence type="ECO:0000256" key="5">
    <source>
        <dbReference type="SAM" id="MobiDB-lite"/>
    </source>
</evidence>
<feature type="region of interest" description="Disordered" evidence="5">
    <location>
        <begin position="602"/>
        <end position="629"/>
    </location>
</feature>
<proteinExistence type="inferred from homology"/>
<dbReference type="SUPFAM" id="SSF52540">
    <property type="entry name" value="P-loop containing nucleoside triphosphate hydrolases"/>
    <property type="match status" value="1"/>
</dbReference>
<dbReference type="Pfam" id="PF13558">
    <property type="entry name" value="SbcC_Walker_B"/>
    <property type="match status" value="1"/>
</dbReference>
<keyword evidence="7" id="KW-1185">Reference proteome</keyword>
<evidence type="ECO:0000256" key="1">
    <source>
        <dbReference type="ARBA" id="ARBA00006930"/>
    </source>
</evidence>
<sequence length="1022" mass="117208">MRPLRLEFCAFCPYENRQVLDFSCLKGQSFFLIHGATGAGKTSVFDAICYALYGEAADESRRPGMLRNREAAPDVPTYVDFIFALREEVWHIRRNPEYTRKAKRGTGTAREMASVILERIKDGEPVERWKNDGEVRRKIYSLIGFECRQFRQVVLLPQGEFRRFLMADTAERKEIMRVLFNTDVYQEMEERLKRKAADLAARYEKIRARQEFFLQDAEMPDIQSLQEAVESCRTETELLRREAGTREELYRKSLQEKEAGRAVSEKFQALEQALRREAKERQQQERDKETKKLWEQAERAAALTDLNAQWERDKANARQKAADLKSLYAKGKQAAADEQKAREIWRGIKDGESGQKQRQEELGHLRSLLGTADSLAESIRAAEQCRREEEASRKQAEALKQTLERGRTEYKACQECIEVLRNKAADAKAVGLRVKTLEQEAETVRRIALLQQEIAGAEEQFRKQKEEAELSRRTWQQADQKLRNMRELAGQAQAALLAGKLAEGDPCPVCGSPHHPRLAQMVGRCLTEEDLEKNQKKTDQYHQHWEELQEKAAAAERAWQEKCAARDALAGSAQEWRPQIDIQNELNVYRRRLQEDQKACAELSEQEARSGRLEKQMEEWENKRSRQQELSRQAAVSAAAAQKSVEEKKSHLPETFWEPDQMRGHIARLEAEIREWEKRSDQAEKRFREAVTCYGNLKGSWSSCLQECRQLSRRAFDSRELFMQRCREAGFLDRNDYERAIAGQWADSSYRASVCRQLEEHAANFQAVQVEIRKARMETEGKVQPDLPALEQAEQHAMAEWKTVHERWAASQERWKKLQKSRKNWQELEEQGGRAAARYAQLADLADLASGKSGSRVSFQTYVLHSLLEDVMEAANQRLLVMSRGQYQLQSGERLNGNKQGGLDMEVFDNYSGYSRPMATLSGGESFLASLSLALGLSDVVQSYAGGTRLDTMFIDEGFGTLDSETLDVALKALFSLQRSGRLIGIISHVEELRSRIPARLEVKKSRSGGSRAEFVIGTTES</sequence>
<dbReference type="Proteomes" id="UP000430222">
    <property type="component" value="Unassembled WGS sequence"/>
</dbReference>
<comment type="caution">
    <text evidence="6">The sequence shown here is derived from an EMBL/GenBank/DDBJ whole genome shotgun (WGS) entry which is preliminary data.</text>
</comment>
<feature type="coiled-coil region" evidence="4">
    <location>
        <begin position="440"/>
        <end position="474"/>
    </location>
</feature>
<dbReference type="Gene3D" id="3.40.50.300">
    <property type="entry name" value="P-loop containing nucleotide triphosphate hydrolases"/>
    <property type="match status" value="2"/>
</dbReference>
<evidence type="ECO:0000256" key="3">
    <source>
        <dbReference type="ARBA" id="ARBA00013368"/>
    </source>
</evidence>
<dbReference type="InterPro" id="IPR027417">
    <property type="entry name" value="P-loop_NTPase"/>
</dbReference>
<organism evidence="6 7">
    <name type="scientific">Selenomonas montiformis</name>
    <dbReference type="NCBI Taxonomy" id="2652285"/>
    <lineage>
        <taxon>Bacteria</taxon>
        <taxon>Bacillati</taxon>
        <taxon>Bacillota</taxon>
        <taxon>Negativicutes</taxon>
        <taxon>Selenomonadales</taxon>
        <taxon>Selenomonadaceae</taxon>
        <taxon>Selenomonas</taxon>
    </lineage>
</organism>
<evidence type="ECO:0000313" key="7">
    <source>
        <dbReference type="Proteomes" id="UP000430222"/>
    </source>
</evidence>
<feature type="coiled-coil region" evidence="4">
    <location>
        <begin position="267"/>
        <end position="327"/>
    </location>
</feature>
<keyword evidence="4" id="KW-0175">Coiled coil</keyword>
<evidence type="ECO:0000256" key="2">
    <source>
        <dbReference type="ARBA" id="ARBA00011322"/>
    </source>
</evidence>
<dbReference type="AlphaFoldDB" id="A0A6I2UYY1"/>
<comment type="subunit">
    <text evidence="2">Heterodimer of SbcC and SbcD.</text>
</comment>
<feature type="compositionally biased region" description="Basic and acidic residues" evidence="5">
    <location>
        <begin position="606"/>
        <end position="629"/>
    </location>
</feature>
<protein>
    <recommendedName>
        <fullName evidence="3">Nuclease SbcCD subunit C</fullName>
    </recommendedName>
</protein>
<name>A0A6I2UYY1_9FIRM</name>
<dbReference type="PANTHER" id="PTHR32114">
    <property type="entry name" value="ABC TRANSPORTER ABCH.3"/>
    <property type="match status" value="1"/>
</dbReference>
<comment type="similarity">
    <text evidence="1">Belongs to the SMC family. SbcC subfamily.</text>
</comment>
<dbReference type="PANTHER" id="PTHR32114:SF2">
    <property type="entry name" value="ABC TRANSPORTER ABCH.3"/>
    <property type="match status" value="1"/>
</dbReference>
<dbReference type="EMBL" id="VUNL01000006">
    <property type="protein sequence ID" value="MSV24881.1"/>
    <property type="molecule type" value="Genomic_DNA"/>
</dbReference>
<accession>A0A6I2UYY1</accession>